<dbReference type="AlphaFoldDB" id="A0A9Y2JN86"/>
<accession>A0A9Y2JN86</accession>
<evidence type="ECO:0000313" key="3">
    <source>
        <dbReference type="Proteomes" id="UP001239397"/>
    </source>
</evidence>
<dbReference type="InterPro" id="IPR011256">
    <property type="entry name" value="Reg_factor_effector_dom_sf"/>
</dbReference>
<keyword evidence="3" id="KW-1185">Reference proteome</keyword>
<reference evidence="2 3" key="1">
    <citation type="submission" date="2023-06" db="EMBL/GenBank/DDBJ databases">
        <authorList>
            <person name="Oyuntsetseg B."/>
            <person name="Kim S.B."/>
        </authorList>
    </citation>
    <scope>NUCLEOTIDE SEQUENCE [LARGE SCALE GENOMIC DNA]</scope>
    <source>
        <strain evidence="2 3">4-36</strain>
    </source>
</reference>
<dbReference type="InterPro" id="IPR010499">
    <property type="entry name" value="AraC_E-bd"/>
</dbReference>
<protein>
    <submittedName>
        <fullName evidence="2">GyrI-like domain-containing protein</fullName>
    </submittedName>
</protein>
<dbReference type="EMBL" id="CP127295">
    <property type="protein sequence ID" value="WIY00487.1"/>
    <property type="molecule type" value="Genomic_DNA"/>
</dbReference>
<dbReference type="Gene3D" id="3.20.80.10">
    <property type="entry name" value="Regulatory factor, effector binding domain"/>
    <property type="match status" value="1"/>
</dbReference>
<dbReference type="KEGG" id="amog:QRX60_41590"/>
<dbReference type="SMART" id="SM00871">
    <property type="entry name" value="AraC_E_bind"/>
    <property type="match status" value="1"/>
</dbReference>
<dbReference type="Proteomes" id="UP001239397">
    <property type="component" value="Chromosome"/>
</dbReference>
<sequence length="156" mass="16746">MQTHEIQLHNRNEQPTAVVEATLPVAQIGPWLSGQYGTVAKTLAAHGQAPIGPPFARYHPVAEGRFRVEAGFPVATAIEAADGVRPSTLPGGPVAATVHIGPYDAMESAYGALASWVHEHDGELAGDAWEVYLTSPAEHPDPSTWRTEVVQPYRIH</sequence>
<proteinExistence type="predicted"/>
<dbReference type="InterPro" id="IPR029442">
    <property type="entry name" value="GyrI-like"/>
</dbReference>
<dbReference type="SUPFAM" id="SSF55136">
    <property type="entry name" value="Probable bacterial effector-binding domain"/>
    <property type="match status" value="1"/>
</dbReference>
<feature type="domain" description="AraC effector-binding" evidence="1">
    <location>
        <begin position="4"/>
        <end position="154"/>
    </location>
</feature>
<dbReference type="RefSeq" id="WP_285996953.1">
    <property type="nucleotide sequence ID" value="NZ_CP127295.1"/>
</dbReference>
<name>A0A9Y2JN86_9PSEU</name>
<dbReference type="Pfam" id="PF06445">
    <property type="entry name" value="GyrI-like"/>
    <property type="match status" value="1"/>
</dbReference>
<gene>
    <name evidence="2" type="ORF">QRX60_41590</name>
</gene>
<evidence type="ECO:0000313" key="2">
    <source>
        <dbReference type="EMBL" id="WIY00487.1"/>
    </source>
</evidence>
<evidence type="ECO:0000259" key="1">
    <source>
        <dbReference type="SMART" id="SM00871"/>
    </source>
</evidence>
<organism evidence="2 3">
    <name type="scientific">Amycolatopsis mongoliensis</name>
    <dbReference type="NCBI Taxonomy" id="715475"/>
    <lineage>
        <taxon>Bacteria</taxon>
        <taxon>Bacillati</taxon>
        <taxon>Actinomycetota</taxon>
        <taxon>Actinomycetes</taxon>
        <taxon>Pseudonocardiales</taxon>
        <taxon>Pseudonocardiaceae</taxon>
        <taxon>Amycolatopsis</taxon>
    </lineage>
</organism>